<comment type="caution">
    <text evidence="13">The sequence shown here is derived from an EMBL/GenBank/DDBJ whole genome shotgun (WGS) entry which is preliminary data.</text>
</comment>
<gene>
    <name evidence="13" type="primary">cadA_1</name>
    <name evidence="13" type="ORF">AN618_06870</name>
</gene>
<dbReference type="Gene3D" id="2.70.150.10">
    <property type="entry name" value="Calcium-transporting ATPase, cytoplasmic transduction domain A"/>
    <property type="match status" value="1"/>
</dbReference>
<evidence type="ECO:0000256" key="9">
    <source>
        <dbReference type="ARBA" id="ARBA00039103"/>
    </source>
</evidence>
<dbReference type="Gene3D" id="3.40.50.1000">
    <property type="entry name" value="HAD superfamily/HAD-like"/>
    <property type="match status" value="1"/>
</dbReference>
<evidence type="ECO:0000313" key="13">
    <source>
        <dbReference type="EMBL" id="KXG78068.1"/>
    </source>
</evidence>
<keyword evidence="4" id="KW-0812">Transmembrane</keyword>
<keyword evidence="5 11" id="KW-0479">Metal-binding</keyword>
<evidence type="ECO:0000256" key="5">
    <source>
        <dbReference type="ARBA" id="ARBA00022723"/>
    </source>
</evidence>
<comment type="similarity">
    <text evidence="2 11">Belongs to the cation transport ATPase (P-type) (TC 3.A.3) family. Type IB subfamily.</text>
</comment>
<dbReference type="InterPro" id="IPR023214">
    <property type="entry name" value="HAD_sf"/>
</dbReference>
<protein>
    <recommendedName>
        <fullName evidence="9">Cd(2+)-exporting ATPase</fullName>
        <ecNumber evidence="9">7.2.2.21</ecNumber>
    </recommendedName>
</protein>
<dbReference type="FunCoup" id="A0A140LBZ3">
    <property type="interactions" value="25"/>
</dbReference>
<dbReference type="InParanoid" id="A0A140LBZ3"/>
<dbReference type="InterPro" id="IPR001757">
    <property type="entry name" value="P_typ_ATPase"/>
</dbReference>
<dbReference type="SUPFAM" id="SSF81653">
    <property type="entry name" value="Calcium ATPase, transduction domain A"/>
    <property type="match status" value="1"/>
</dbReference>
<dbReference type="CDD" id="cd07545">
    <property type="entry name" value="P-type_ATPase_Cd-like"/>
    <property type="match status" value="1"/>
</dbReference>
<dbReference type="SFLD" id="SFLDF00027">
    <property type="entry name" value="p-type_atpase"/>
    <property type="match status" value="1"/>
</dbReference>
<dbReference type="InterPro" id="IPR027256">
    <property type="entry name" value="P-typ_ATPase_IB"/>
</dbReference>
<dbReference type="GO" id="GO:0005524">
    <property type="term" value="F:ATP binding"/>
    <property type="evidence" value="ECO:0007669"/>
    <property type="project" value="UniProtKB-UniRule"/>
</dbReference>
<keyword evidence="11" id="KW-1003">Cell membrane</keyword>
<dbReference type="PANTHER" id="PTHR48085">
    <property type="entry name" value="CADMIUM/ZINC-TRANSPORTING ATPASE HMA2-RELATED"/>
    <property type="match status" value="1"/>
</dbReference>
<dbReference type="InterPro" id="IPR036412">
    <property type="entry name" value="HAD-like_sf"/>
</dbReference>
<organism evidence="13 14">
    <name type="scientific">Fervidicola ferrireducens</name>
    <dbReference type="NCBI Taxonomy" id="520764"/>
    <lineage>
        <taxon>Bacteria</taxon>
        <taxon>Bacillati</taxon>
        <taxon>Bacillota</taxon>
        <taxon>Clostridia</taxon>
        <taxon>Thermosediminibacterales</taxon>
        <taxon>Thermosediminibacteraceae</taxon>
        <taxon>Fervidicola</taxon>
    </lineage>
</organism>
<evidence type="ECO:0000256" key="3">
    <source>
        <dbReference type="ARBA" id="ARBA00022539"/>
    </source>
</evidence>
<dbReference type="Pfam" id="PF00702">
    <property type="entry name" value="Hydrolase"/>
    <property type="match status" value="1"/>
</dbReference>
<keyword evidence="11" id="KW-0547">Nucleotide-binding</keyword>
<comment type="catalytic activity">
    <reaction evidence="10">
        <text>Cd(2+)(in) + ATP + H2O = Cd(2+)(out) + ADP + phosphate + H(+)</text>
        <dbReference type="Rhea" id="RHEA:12132"/>
        <dbReference type="ChEBI" id="CHEBI:15377"/>
        <dbReference type="ChEBI" id="CHEBI:15378"/>
        <dbReference type="ChEBI" id="CHEBI:30616"/>
        <dbReference type="ChEBI" id="CHEBI:43474"/>
        <dbReference type="ChEBI" id="CHEBI:48775"/>
        <dbReference type="ChEBI" id="CHEBI:456216"/>
        <dbReference type="EC" id="7.2.2.21"/>
    </reaction>
</comment>
<dbReference type="FunFam" id="2.70.150.10:FF:000002">
    <property type="entry name" value="Copper-transporting ATPase 1, putative"/>
    <property type="match status" value="1"/>
</dbReference>
<dbReference type="InterPro" id="IPR023299">
    <property type="entry name" value="ATPase_P-typ_cyto_dom_N"/>
</dbReference>
<dbReference type="PATRIC" id="fig|520764.3.peg.713"/>
<dbReference type="Proteomes" id="UP000070427">
    <property type="component" value="Unassembled WGS sequence"/>
</dbReference>
<dbReference type="GO" id="GO:0008551">
    <property type="term" value="F:P-type cadmium transporter activity"/>
    <property type="evidence" value="ECO:0007669"/>
    <property type="project" value="UniProtKB-EC"/>
</dbReference>
<dbReference type="InterPro" id="IPR008250">
    <property type="entry name" value="ATPase_P-typ_transduc_dom_A_sf"/>
</dbReference>
<evidence type="ECO:0000256" key="4">
    <source>
        <dbReference type="ARBA" id="ARBA00022692"/>
    </source>
</evidence>
<dbReference type="InterPro" id="IPR018303">
    <property type="entry name" value="ATPase_P-typ_P_site"/>
</dbReference>
<dbReference type="GO" id="GO:0046872">
    <property type="term" value="F:metal ion binding"/>
    <property type="evidence" value="ECO:0007669"/>
    <property type="project" value="UniProtKB-KW"/>
</dbReference>
<dbReference type="InterPro" id="IPR051014">
    <property type="entry name" value="Cation_Transport_ATPase_IB"/>
</dbReference>
<dbReference type="NCBIfam" id="TIGR01511">
    <property type="entry name" value="ATPase-IB1_Cu"/>
    <property type="match status" value="1"/>
</dbReference>
<dbReference type="SUPFAM" id="SSF56784">
    <property type="entry name" value="HAD-like"/>
    <property type="match status" value="1"/>
</dbReference>
<keyword evidence="11" id="KW-0067">ATP-binding</keyword>
<dbReference type="PRINTS" id="PR00119">
    <property type="entry name" value="CATATPASE"/>
</dbReference>
<keyword evidence="3" id="KW-0104">Cadmium</keyword>
<sequence>MAQQIKECRVEGITCPDCAARFEDELLRALFSAGFLLLAFLAKTKGLTFIYIPCFIFAMIVGGFGNFKKAYHSIKRLDFNMNVLMSVAVIGAVAIGELEEGAVVSLLYSISEMLESWTMESARRSLQKLIDMAPKIARVKKPWGEVEVPVDEINTGDIIVVRPGEKVAMDGVIIKGESAINESTITGESIPVEKGPGDEVYAGTINIHGSLEVKVTKLVQDTTLAKIIHLVEEAQAKRAPVQAFVDRFAAVYTPIVLGLAGIITLFPPLLFGFEWQPWIYRGLTLLVVSCPCALVISTPISIVSAISNAARHGVLIKGGVYLEEVGELKVVAFDKTGTLTRGEPVVTDVIPVGADSEKEVLYKAASVEKMSEHPVARAVVEAAQNHGINVTSAESFTALAGKGAMGSVKGEVILIGSVKLFEEKGVDTSGIIQDLKRLQEEGKTTILVGTETDILGIIAVADEIRDSSKKAVTLLKSEGIEKTIILTGDNKATARAISRRSGVDDYFAELLPQDKVNVLEKLIKEYGKVAMVGDGINDAPALAAATVGIAMGGTGTDVALETADIVLMNDDLTKVVFTIRLGKNTKRIIRQNIALSLFFKIAAVLATFPGWLTLWLAIVADMGATLLVTLNGMRLLKNRA</sequence>
<keyword evidence="7" id="KW-1133">Transmembrane helix</keyword>
<dbReference type="NCBIfam" id="TIGR01512">
    <property type="entry name" value="ATPase-IB2_Cd"/>
    <property type="match status" value="1"/>
</dbReference>
<accession>A0A140LBZ3</accession>
<evidence type="ECO:0000256" key="10">
    <source>
        <dbReference type="ARBA" id="ARBA00049338"/>
    </source>
</evidence>
<dbReference type="OrthoDB" id="9760364at2"/>
<feature type="domain" description="P-type ATPase A" evidence="12">
    <location>
        <begin position="132"/>
        <end position="232"/>
    </location>
</feature>
<dbReference type="GO" id="GO:0005886">
    <property type="term" value="C:plasma membrane"/>
    <property type="evidence" value="ECO:0007669"/>
    <property type="project" value="UniProtKB-SubCell"/>
</dbReference>
<name>A0A140LBZ3_9FIRM</name>
<evidence type="ECO:0000256" key="2">
    <source>
        <dbReference type="ARBA" id="ARBA00006024"/>
    </source>
</evidence>
<dbReference type="NCBIfam" id="TIGR01525">
    <property type="entry name" value="ATPase-IB_hvy"/>
    <property type="match status" value="1"/>
</dbReference>
<keyword evidence="8" id="KW-0472">Membrane</keyword>
<evidence type="ECO:0000256" key="7">
    <source>
        <dbReference type="ARBA" id="ARBA00022989"/>
    </source>
</evidence>
<dbReference type="SFLD" id="SFLDS00003">
    <property type="entry name" value="Haloacid_Dehalogenase"/>
    <property type="match status" value="1"/>
</dbReference>
<dbReference type="NCBIfam" id="TIGR01494">
    <property type="entry name" value="ATPase_P-type"/>
    <property type="match status" value="1"/>
</dbReference>
<dbReference type="SUPFAM" id="SSF81665">
    <property type="entry name" value="Calcium ATPase, transmembrane domain M"/>
    <property type="match status" value="1"/>
</dbReference>
<dbReference type="Pfam" id="PF00122">
    <property type="entry name" value="E1-E2_ATPase"/>
    <property type="match status" value="1"/>
</dbReference>
<proteinExistence type="inferred from homology"/>
<dbReference type="PANTHER" id="PTHR48085:SF5">
    <property type="entry name" value="CADMIUM_ZINC-TRANSPORTING ATPASE HMA4-RELATED"/>
    <property type="match status" value="1"/>
</dbReference>
<keyword evidence="13" id="KW-0378">Hydrolase</keyword>
<evidence type="ECO:0000259" key="12">
    <source>
        <dbReference type="Pfam" id="PF00122"/>
    </source>
</evidence>
<comment type="subcellular location">
    <subcellularLocation>
        <location evidence="1">Cell membrane</location>
        <topology evidence="1">Multi-pass membrane protein</topology>
    </subcellularLocation>
</comment>
<dbReference type="PRINTS" id="PR00120">
    <property type="entry name" value="HATPASE"/>
</dbReference>
<dbReference type="Gene3D" id="3.40.1110.10">
    <property type="entry name" value="Calcium-transporting ATPase, cytoplasmic domain N"/>
    <property type="match status" value="1"/>
</dbReference>
<dbReference type="EMBL" id="LOED01000005">
    <property type="protein sequence ID" value="KXG78068.1"/>
    <property type="molecule type" value="Genomic_DNA"/>
</dbReference>
<evidence type="ECO:0000313" key="14">
    <source>
        <dbReference type="Proteomes" id="UP000070427"/>
    </source>
</evidence>
<dbReference type="STRING" id="520764.AN618_06870"/>
<keyword evidence="14" id="KW-1185">Reference proteome</keyword>
<dbReference type="SFLD" id="SFLDG00002">
    <property type="entry name" value="C1.7:_P-type_atpase_like"/>
    <property type="match status" value="1"/>
</dbReference>
<evidence type="ECO:0000256" key="11">
    <source>
        <dbReference type="RuleBase" id="RU362081"/>
    </source>
</evidence>
<dbReference type="InterPro" id="IPR023298">
    <property type="entry name" value="ATPase_P-typ_TM_dom_sf"/>
</dbReference>
<dbReference type="EC" id="7.2.2.21" evidence="9"/>
<evidence type="ECO:0000256" key="1">
    <source>
        <dbReference type="ARBA" id="ARBA00004651"/>
    </source>
</evidence>
<dbReference type="GO" id="GO:0016887">
    <property type="term" value="F:ATP hydrolysis activity"/>
    <property type="evidence" value="ECO:0007669"/>
    <property type="project" value="InterPro"/>
</dbReference>
<keyword evidence="6" id="KW-1278">Translocase</keyword>
<evidence type="ECO:0000256" key="8">
    <source>
        <dbReference type="ARBA" id="ARBA00023136"/>
    </source>
</evidence>
<dbReference type="InterPro" id="IPR044492">
    <property type="entry name" value="P_typ_ATPase_HD_dom"/>
</dbReference>
<evidence type="ECO:0000256" key="6">
    <source>
        <dbReference type="ARBA" id="ARBA00022967"/>
    </source>
</evidence>
<dbReference type="InterPro" id="IPR059000">
    <property type="entry name" value="ATPase_P-type_domA"/>
</dbReference>
<dbReference type="PROSITE" id="PS00154">
    <property type="entry name" value="ATPASE_E1_E2"/>
    <property type="match status" value="1"/>
</dbReference>
<reference evidence="13 14" key="1">
    <citation type="submission" date="2015-12" db="EMBL/GenBank/DDBJ databases">
        <title>Draft genome sequnece of Fervidicola ferrireducens strain Y170.</title>
        <authorList>
            <person name="Patel B.K."/>
        </authorList>
    </citation>
    <scope>NUCLEOTIDE SEQUENCE [LARGE SCALE GENOMIC DNA]</scope>
    <source>
        <strain evidence="13 14">Y170</strain>
    </source>
</reference>
<dbReference type="AlphaFoldDB" id="A0A140LBZ3"/>